<dbReference type="Pfam" id="PF18962">
    <property type="entry name" value="Por_Secre_tail"/>
    <property type="match status" value="1"/>
</dbReference>
<evidence type="ECO:0000256" key="3">
    <source>
        <dbReference type="ARBA" id="ARBA00022801"/>
    </source>
</evidence>
<dbReference type="EMBL" id="BMWZ01000005">
    <property type="protein sequence ID" value="GGZ83980.1"/>
    <property type="molecule type" value="Genomic_DNA"/>
</dbReference>
<dbReference type="Gene3D" id="2.60.40.10">
    <property type="entry name" value="Immunoglobulins"/>
    <property type="match status" value="1"/>
</dbReference>
<name>A0A918R2A6_9FLAO</name>
<reference evidence="6" key="2">
    <citation type="submission" date="2020-09" db="EMBL/GenBank/DDBJ databases">
        <authorList>
            <person name="Sun Q."/>
            <person name="Kim S."/>
        </authorList>
    </citation>
    <scope>NUCLEOTIDE SEQUENCE</scope>
    <source>
        <strain evidence="6">KCTC 12710</strain>
    </source>
</reference>
<dbReference type="GO" id="GO:0004222">
    <property type="term" value="F:metalloendopeptidase activity"/>
    <property type="evidence" value="ECO:0007669"/>
    <property type="project" value="InterPro"/>
</dbReference>
<dbReference type="Pfam" id="PF13583">
    <property type="entry name" value="Reprolysin_4"/>
    <property type="match status" value="1"/>
</dbReference>
<evidence type="ECO:0000259" key="5">
    <source>
        <dbReference type="PROSITE" id="PS51829"/>
    </source>
</evidence>
<dbReference type="Pfam" id="PF01483">
    <property type="entry name" value="P_proprotein"/>
    <property type="match status" value="1"/>
</dbReference>
<feature type="domain" description="P/Homo B" evidence="5">
    <location>
        <begin position="654"/>
        <end position="806"/>
    </location>
</feature>
<dbReference type="InterPro" id="IPR008979">
    <property type="entry name" value="Galactose-bd-like_sf"/>
</dbReference>
<dbReference type="PROSITE" id="PS51829">
    <property type="entry name" value="P_HOMO_B"/>
    <property type="match status" value="1"/>
</dbReference>
<dbReference type="Proteomes" id="UP000636004">
    <property type="component" value="Unassembled WGS sequence"/>
</dbReference>
<dbReference type="Gene3D" id="3.40.390.10">
    <property type="entry name" value="Collagenase (Catalytic Domain)"/>
    <property type="match status" value="1"/>
</dbReference>
<dbReference type="InterPro" id="IPR024079">
    <property type="entry name" value="MetalloPept_cat_dom_sf"/>
</dbReference>
<protein>
    <recommendedName>
        <fullName evidence="8">T9SS type A sorting domain-containing protein</fullName>
    </recommendedName>
</protein>
<gene>
    <name evidence="6" type="ORF">GCM10007028_22200</name>
</gene>
<dbReference type="SUPFAM" id="SSF55486">
    <property type="entry name" value="Metalloproteases ('zincins'), catalytic domain"/>
    <property type="match status" value="1"/>
</dbReference>
<keyword evidence="7" id="KW-1185">Reference proteome</keyword>
<evidence type="ECO:0000256" key="2">
    <source>
        <dbReference type="ARBA" id="ARBA00022729"/>
    </source>
</evidence>
<dbReference type="NCBIfam" id="TIGR04183">
    <property type="entry name" value="Por_Secre_tail"/>
    <property type="match status" value="1"/>
</dbReference>
<evidence type="ECO:0000256" key="1">
    <source>
        <dbReference type="ARBA" id="ARBA00022670"/>
    </source>
</evidence>
<dbReference type="InterPro" id="IPR001590">
    <property type="entry name" value="Peptidase_M12B"/>
</dbReference>
<dbReference type="PROSITE" id="PS50215">
    <property type="entry name" value="ADAM_MEPRO"/>
    <property type="match status" value="1"/>
</dbReference>
<comment type="caution">
    <text evidence="6">The sequence shown here is derived from an EMBL/GenBank/DDBJ whole genome shotgun (WGS) entry which is preliminary data.</text>
</comment>
<accession>A0A918R2A6</accession>
<feature type="domain" description="Peptidase M12B" evidence="4">
    <location>
        <begin position="199"/>
        <end position="424"/>
    </location>
</feature>
<keyword evidence="2" id="KW-0732">Signal</keyword>
<evidence type="ECO:0000313" key="7">
    <source>
        <dbReference type="Proteomes" id="UP000636004"/>
    </source>
</evidence>
<dbReference type="Gene3D" id="2.60.120.260">
    <property type="entry name" value="Galactose-binding domain-like"/>
    <property type="match status" value="1"/>
</dbReference>
<dbReference type="InterPro" id="IPR002884">
    <property type="entry name" value="P_dom"/>
</dbReference>
<dbReference type="GO" id="GO:0004252">
    <property type="term" value="F:serine-type endopeptidase activity"/>
    <property type="evidence" value="ECO:0007669"/>
    <property type="project" value="InterPro"/>
</dbReference>
<keyword evidence="1" id="KW-0645">Protease</keyword>
<dbReference type="SUPFAM" id="SSF49785">
    <property type="entry name" value="Galactose-binding domain-like"/>
    <property type="match status" value="1"/>
</dbReference>
<dbReference type="RefSeq" id="WP_189360883.1">
    <property type="nucleotide sequence ID" value="NZ_BMWZ01000005.1"/>
</dbReference>
<sequence length="897" mass="97847">MKTKLHYVLTTAIFLFVFSGFAQNNFFVKIGNQKTAQKSNSNKLVSSKANLYQINQEVFSEALSKTLISQNNTKTNTIMSFPNTQGELMRYRIVEAPVMHPELQAKYPEIKSYIGYGIDKAQDHIRFSFSPYHGLSGMVLGEKETVVYEPVKGHPNELLVSNKSNLLENNLFQCNSIAGSLKQALKSSGIKDADDSKKRIYKIAISVTGEYAQTNGGTLASVNAALNATLTNVNAVFENDLNVSLQLIPTNDKVIYLNPNTDPYTSLGRYNSQLATTLDTEILEVNYDIGHLLAGINDSSGNGTGDAGCIGCVCNNGGSYPSRNHKGSAYSTSSNPSGINFDIDFVAHEIGHQFGASHTWTHDGNDGRNVQMEPGGGSTIMGYAGITGSTNLQLHSDTYFHAISIQQISTFVKGTSCATIIDTGNTTPTVSAGDDLILPVSTAFKLVGAGNDADGDSVTFCWEQINEDNAATTYPNPNSSNSNSVLFRSFPAVLDNTRYFPKLSDLKYGVNATQWEKIPNVSRTADFRLTVRDNRPGGANNTHDDMRVTFDDAYGPFEVTSQNNEAILWASGQTETITWNVNNTNNLSGASTVNILLSTDGGATYTTTLATNIANSGSYSFTVPNIAAPYCRLLIEPTNHVFYAINTHDFAINYEINTTCVQYRSADNLGITITDNGKGFTESHRITISESNIITDVNIGINVSHSYIGDLEIALLSPSNTQVLLKNHKDCSNEMNMVSVYDDDALPYNCLNSSTNVGFRSSNDLLALVNDENTSGHWTIQLGDFEPGDAGTLNSWFVEICQTSEIPLSTEPSLEPAAFALFPNPNTGTFNIKLYNPAENDISIDVYDLRGRLVYRNVYQGITDFDERIILNQVQSGLYILKASYGTGQVTRKIIVQ</sequence>
<proteinExistence type="predicted"/>
<organism evidence="6 7">
    <name type="scientific">Algibacter mikhailovii</name>
    <dbReference type="NCBI Taxonomy" id="425498"/>
    <lineage>
        <taxon>Bacteria</taxon>
        <taxon>Pseudomonadati</taxon>
        <taxon>Bacteroidota</taxon>
        <taxon>Flavobacteriia</taxon>
        <taxon>Flavobacteriales</taxon>
        <taxon>Flavobacteriaceae</taxon>
        <taxon>Algibacter</taxon>
    </lineage>
</organism>
<evidence type="ECO:0000259" key="4">
    <source>
        <dbReference type="PROSITE" id="PS50215"/>
    </source>
</evidence>
<reference evidence="6" key="1">
    <citation type="journal article" date="2014" name="Int. J. Syst. Evol. Microbiol.">
        <title>Complete genome sequence of Corynebacterium casei LMG S-19264T (=DSM 44701T), isolated from a smear-ripened cheese.</title>
        <authorList>
            <consortium name="US DOE Joint Genome Institute (JGI-PGF)"/>
            <person name="Walter F."/>
            <person name="Albersmeier A."/>
            <person name="Kalinowski J."/>
            <person name="Ruckert C."/>
        </authorList>
    </citation>
    <scope>NUCLEOTIDE SEQUENCE</scope>
    <source>
        <strain evidence="6">KCTC 12710</strain>
    </source>
</reference>
<dbReference type="InterPro" id="IPR013783">
    <property type="entry name" value="Ig-like_fold"/>
</dbReference>
<dbReference type="GO" id="GO:0006508">
    <property type="term" value="P:proteolysis"/>
    <property type="evidence" value="ECO:0007669"/>
    <property type="project" value="UniProtKB-KW"/>
</dbReference>
<dbReference type="InterPro" id="IPR026444">
    <property type="entry name" value="Secre_tail"/>
</dbReference>
<dbReference type="AlphaFoldDB" id="A0A918R2A6"/>
<evidence type="ECO:0000313" key="6">
    <source>
        <dbReference type="EMBL" id="GGZ83980.1"/>
    </source>
</evidence>
<evidence type="ECO:0008006" key="8">
    <source>
        <dbReference type="Google" id="ProtNLM"/>
    </source>
</evidence>
<keyword evidence="3" id="KW-0378">Hydrolase</keyword>